<dbReference type="Gene3D" id="3.40.50.300">
    <property type="entry name" value="P-loop containing nucleotide triphosphate hydrolases"/>
    <property type="match status" value="1"/>
</dbReference>
<evidence type="ECO:0000256" key="5">
    <source>
        <dbReference type="ARBA" id="ARBA00022519"/>
    </source>
</evidence>
<keyword evidence="7" id="KW-0067">ATP-binding</keyword>
<keyword evidence="6" id="KW-0547">Nucleotide-binding</keyword>
<dbReference type="PROSITE" id="PS00211">
    <property type="entry name" value="ABC_TRANSPORTER_1"/>
    <property type="match status" value="1"/>
</dbReference>
<comment type="subcellular location">
    <subcellularLocation>
        <location evidence="1">Cell inner membrane</location>
        <topology evidence="1">Peripheral membrane protein</topology>
    </subcellularLocation>
</comment>
<dbReference type="GO" id="GO:0005886">
    <property type="term" value="C:plasma membrane"/>
    <property type="evidence" value="ECO:0007669"/>
    <property type="project" value="UniProtKB-SubCell"/>
</dbReference>
<dbReference type="PANTHER" id="PTHR43297">
    <property type="entry name" value="OLIGOPEPTIDE TRANSPORT ATP-BINDING PROTEIN APPD"/>
    <property type="match status" value="1"/>
</dbReference>
<dbReference type="PANTHER" id="PTHR43297:SF14">
    <property type="entry name" value="ATPASE AAA-TYPE CORE DOMAIN-CONTAINING PROTEIN"/>
    <property type="match status" value="1"/>
</dbReference>
<keyword evidence="12" id="KW-1185">Reference proteome</keyword>
<evidence type="ECO:0000256" key="4">
    <source>
        <dbReference type="ARBA" id="ARBA00022475"/>
    </source>
</evidence>
<dbReference type="InterPro" id="IPR017871">
    <property type="entry name" value="ABC_transporter-like_CS"/>
</dbReference>
<dbReference type="Pfam" id="PF00005">
    <property type="entry name" value="ABC_tran"/>
    <property type="match status" value="1"/>
</dbReference>
<keyword evidence="5" id="KW-0997">Cell inner membrane</keyword>
<sequence length="271" mass="28838">MRGLGIQIGRQQIVDGLSFDVMPGERVCLLGASGSGKSFTAKAVLGLLPPHAQVEGSIRIQGQEAIALPAARRRAETRVSMVFQDSLSALNPLVSIGSQLREPFIRHHGLSRKAATQAAMALLASMDLPDPKRLIQRTPAELSGGQRQRVCIALAMACKTSLMVADEPTTALDVVTQAQVLSALREHTGHSGTAMLFITHDLHAASQLCQRAVIIERGVMIESGELDTLITNPQHAFTQELVAAAHNVQPSTLSPQAATDVLTPNDLLKSA</sequence>
<reference evidence="11 12" key="1">
    <citation type="submission" date="2014-08" db="EMBL/GenBank/DDBJ databases">
        <title>Draft genome sequence of a novel L-asparaginase producing marine bacterium, Halomonas campaniensis.</title>
        <authorList>
            <person name="Sundarakrishnan B."/>
            <person name="Moushumi Priya A."/>
            <person name="Raman G."/>
            <person name="Sakthivel N."/>
            <person name="Park S."/>
            <person name="Jayachandran S."/>
        </authorList>
    </citation>
    <scope>NUCLEOTIDE SEQUENCE [LARGE SCALE GENOMIC DNA]</scope>
    <source>
        <strain evidence="11 12">SK03</strain>
    </source>
</reference>
<evidence type="ECO:0000256" key="9">
    <source>
        <dbReference type="ARBA" id="ARBA00023136"/>
    </source>
</evidence>
<gene>
    <name evidence="11" type="ORF">JI62_01065</name>
</gene>
<organism evidence="11 12">
    <name type="scientific">Halomonas campaniensis</name>
    <dbReference type="NCBI Taxonomy" id="213554"/>
    <lineage>
        <taxon>Bacteria</taxon>
        <taxon>Pseudomonadati</taxon>
        <taxon>Pseudomonadota</taxon>
        <taxon>Gammaproteobacteria</taxon>
        <taxon>Oceanospirillales</taxon>
        <taxon>Halomonadaceae</taxon>
        <taxon>Halomonas</taxon>
    </lineage>
</organism>
<evidence type="ECO:0000256" key="3">
    <source>
        <dbReference type="ARBA" id="ARBA00022448"/>
    </source>
</evidence>
<evidence type="ECO:0000256" key="1">
    <source>
        <dbReference type="ARBA" id="ARBA00004417"/>
    </source>
</evidence>
<evidence type="ECO:0000256" key="2">
    <source>
        <dbReference type="ARBA" id="ARBA00005417"/>
    </source>
</evidence>
<dbReference type="EMBL" id="JPUA01000002">
    <property type="protein sequence ID" value="OWV31579.1"/>
    <property type="molecule type" value="Genomic_DNA"/>
</dbReference>
<evidence type="ECO:0000256" key="8">
    <source>
        <dbReference type="ARBA" id="ARBA00022967"/>
    </source>
</evidence>
<accession>A0A246S571</accession>
<dbReference type="InterPro" id="IPR003439">
    <property type="entry name" value="ABC_transporter-like_ATP-bd"/>
</dbReference>
<proteinExistence type="inferred from homology"/>
<dbReference type="InterPro" id="IPR027417">
    <property type="entry name" value="P-loop_NTPase"/>
</dbReference>
<dbReference type="SUPFAM" id="SSF52540">
    <property type="entry name" value="P-loop containing nucleoside triphosphate hydrolases"/>
    <property type="match status" value="1"/>
</dbReference>
<dbReference type="STRING" id="213554.FF32_09085"/>
<evidence type="ECO:0000259" key="10">
    <source>
        <dbReference type="PROSITE" id="PS50893"/>
    </source>
</evidence>
<dbReference type="InterPro" id="IPR050388">
    <property type="entry name" value="ABC_Ni/Peptide_Import"/>
</dbReference>
<evidence type="ECO:0000313" key="12">
    <source>
        <dbReference type="Proteomes" id="UP000197334"/>
    </source>
</evidence>
<keyword evidence="4" id="KW-1003">Cell membrane</keyword>
<evidence type="ECO:0000256" key="7">
    <source>
        <dbReference type="ARBA" id="ARBA00022840"/>
    </source>
</evidence>
<keyword evidence="8" id="KW-1278">Translocase</keyword>
<dbReference type="SMART" id="SM00382">
    <property type="entry name" value="AAA"/>
    <property type="match status" value="1"/>
</dbReference>
<evidence type="ECO:0000256" key="6">
    <source>
        <dbReference type="ARBA" id="ARBA00022741"/>
    </source>
</evidence>
<dbReference type="AlphaFoldDB" id="A0A246S571"/>
<keyword evidence="9" id="KW-0472">Membrane</keyword>
<protein>
    <submittedName>
        <fullName evidence="11">Peptide ABC transporter ATPase</fullName>
    </submittedName>
</protein>
<keyword evidence="3" id="KW-0813">Transport</keyword>
<comment type="caution">
    <text evidence="11">The sequence shown here is derived from an EMBL/GenBank/DDBJ whole genome shotgun (WGS) entry which is preliminary data.</text>
</comment>
<dbReference type="CDD" id="cd03257">
    <property type="entry name" value="ABC_NikE_OppD_transporters"/>
    <property type="match status" value="1"/>
</dbReference>
<dbReference type="InterPro" id="IPR003593">
    <property type="entry name" value="AAA+_ATPase"/>
</dbReference>
<dbReference type="PROSITE" id="PS50893">
    <property type="entry name" value="ABC_TRANSPORTER_2"/>
    <property type="match status" value="1"/>
</dbReference>
<name>A0A246S571_9GAMM</name>
<dbReference type="GO" id="GO:0016887">
    <property type="term" value="F:ATP hydrolysis activity"/>
    <property type="evidence" value="ECO:0007669"/>
    <property type="project" value="InterPro"/>
</dbReference>
<dbReference type="GO" id="GO:0005524">
    <property type="term" value="F:ATP binding"/>
    <property type="evidence" value="ECO:0007669"/>
    <property type="project" value="UniProtKB-KW"/>
</dbReference>
<dbReference type="Proteomes" id="UP000197334">
    <property type="component" value="Unassembled WGS sequence"/>
</dbReference>
<comment type="similarity">
    <text evidence="2">Belongs to the ABC transporter superfamily.</text>
</comment>
<feature type="domain" description="ABC transporter" evidence="10">
    <location>
        <begin position="1"/>
        <end position="242"/>
    </location>
</feature>
<evidence type="ECO:0000313" key="11">
    <source>
        <dbReference type="EMBL" id="OWV31579.1"/>
    </source>
</evidence>